<gene>
    <name evidence="1" type="ORF">LOK49_LG15G00481</name>
</gene>
<name>A0ACC0F595_9ERIC</name>
<comment type="caution">
    <text evidence="1">The sequence shown here is derived from an EMBL/GenBank/DDBJ whole genome shotgun (WGS) entry which is preliminary data.</text>
</comment>
<sequence length="103" mass="11456">MDKKSAVKPMRSFVGRSLPKSFALCREVRMARNMTTAVSEKQSTPSDDVENTLNMRCAWRTRSPLLSVPTGMLSIVAKAIVAMSAAMMVHEFEVFISHSVILH</sequence>
<proteinExistence type="predicted"/>
<evidence type="ECO:0000313" key="2">
    <source>
        <dbReference type="Proteomes" id="UP001060215"/>
    </source>
</evidence>
<dbReference type="Proteomes" id="UP001060215">
    <property type="component" value="Chromosome 11"/>
</dbReference>
<protein>
    <submittedName>
        <fullName evidence="1">Uncharacterized protein</fullName>
    </submittedName>
</protein>
<dbReference type="EMBL" id="CM045768">
    <property type="protein sequence ID" value="KAI7983906.1"/>
    <property type="molecule type" value="Genomic_DNA"/>
</dbReference>
<evidence type="ECO:0000313" key="1">
    <source>
        <dbReference type="EMBL" id="KAI7983906.1"/>
    </source>
</evidence>
<reference evidence="1 2" key="1">
    <citation type="journal article" date="2022" name="Plant J.">
        <title>Chromosome-level genome of Camellia lanceoleosa provides a valuable resource for understanding genome evolution and self-incompatibility.</title>
        <authorList>
            <person name="Gong W."/>
            <person name="Xiao S."/>
            <person name="Wang L."/>
            <person name="Liao Z."/>
            <person name="Chang Y."/>
            <person name="Mo W."/>
            <person name="Hu G."/>
            <person name="Li W."/>
            <person name="Zhao G."/>
            <person name="Zhu H."/>
            <person name="Hu X."/>
            <person name="Ji K."/>
            <person name="Xiang X."/>
            <person name="Song Q."/>
            <person name="Yuan D."/>
            <person name="Jin S."/>
            <person name="Zhang L."/>
        </authorList>
    </citation>
    <scope>NUCLEOTIDE SEQUENCE [LARGE SCALE GENOMIC DNA]</scope>
    <source>
        <strain evidence="1">SQ_2022a</strain>
    </source>
</reference>
<accession>A0ACC0F595</accession>
<organism evidence="1 2">
    <name type="scientific">Camellia lanceoleosa</name>
    <dbReference type="NCBI Taxonomy" id="1840588"/>
    <lineage>
        <taxon>Eukaryota</taxon>
        <taxon>Viridiplantae</taxon>
        <taxon>Streptophyta</taxon>
        <taxon>Embryophyta</taxon>
        <taxon>Tracheophyta</taxon>
        <taxon>Spermatophyta</taxon>
        <taxon>Magnoliopsida</taxon>
        <taxon>eudicotyledons</taxon>
        <taxon>Gunneridae</taxon>
        <taxon>Pentapetalae</taxon>
        <taxon>asterids</taxon>
        <taxon>Ericales</taxon>
        <taxon>Theaceae</taxon>
        <taxon>Camellia</taxon>
    </lineage>
</organism>
<keyword evidence="2" id="KW-1185">Reference proteome</keyword>